<name>A0A1M7YGE5_9BACT</name>
<evidence type="ECO:0000313" key="4">
    <source>
        <dbReference type="Proteomes" id="UP000184603"/>
    </source>
</evidence>
<keyword evidence="3" id="KW-0808">Transferase</keyword>
<protein>
    <submittedName>
        <fullName evidence="3">Group II intron reverse transcriptase/maturase</fullName>
    </submittedName>
</protein>
<dbReference type="Gene3D" id="3.30.70.270">
    <property type="match status" value="1"/>
</dbReference>
<dbReference type="STRING" id="1121416.SAMN02745220_04087"/>
<dbReference type="EMBL" id="FRFE01000026">
    <property type="protein sequence ID" value="SHO51598.1"/>
    <property type="molecule type" value="Genomic_DNA"/>
</dbReference>
<dbReference type="Pfam" id="PF08388">
    <property type="entry name" value="GIIM"/>
    <property type="match status" value="1"/>
</dbReference>
<feature type="domain" description="Reverse transcriptase" evidence="2">
    <location>
        <begin position="68"/>
        <end position="296"/>
    </location>
</feature>
<keyword evidence="4" id="KW-1185">Reference proteome</keyword>
<dbReference type="InterPro" id="IPR051083">
    <property type="entry name" value="GrpII_Intron_Splice-Mob/Def"/>
</dbReference>
<dbReference type="CDD" id="cd01651">
    <property type="entry name" value="RT_G2_intron"/>
    <property type="match status" value="1"/>
</dbReference>
<comment type="similarity">
    <text evidence="1">Belongs to the bacterial reverse transcriptase family.</text>
</comment>
<dbReference type="SUPFAM" id="SSF56672">
    <property type="entry name" value="DNA/RNA polymerases"/>
    <property type="match status" value="1"/>
</dbReference>
<dbReference type="NCBIfam" id="TIGR04416">
    <property type="entry name" value="group_II_RT_mat"/>
    <property type="match status" value="1"/>
</dbReference>
<keyword evidence="3" id="KW-0695">RNA-directed DNA polymerase</keyword>
<dbReference type="Proteomes" id="UP000184603">
    <property type="component" value="Unassembled WGS sequence"/>
</dbReference>
<sequence>MILEPAADEDPQDSEMARIWYSLYGRLLSKGALRAAFFKVKSANGASGIDGQSVRDFAGSLDADLDLLLTELREKSYRPQPVRRVEIPKANGGVRLLGIPAVRDRVVQQALLDILQPIFDPDFHPSSYGYRPGRSCHQAISKATMLIRKYERKWVVDMDLSKCFDTLDHGLILGSIARRIKDGSILELLRKVLKSGVMTNEGWQASEVGSPQGGVISPLIANIYLDAFDQFMKERGHRIVRYADDILILCRSKSAACNALGQASRYLEDELLLTVNREKTHICNSLKGVTFLGVSIHSTYTRIQEAKIWVFKEKVRALTRRNGGRNVDEVIDVLNPVLRGFAFYFRIADCKKVLRDLSSWVRRRIRAIQMKLWKRPGRLHRRLRQLGYKGEFIDIKMNSWANAACPLAHYALPNRYLHKELWLFDLSAVQTGILVPDRNVNGQEPYTRPVRTVL</sequence>
<dbReference type="PANTHER" id="PTHR34047:SF8">
    <property type="entry name" value="PROTEIN YKFC"/>
    <property type="match status" value="1"/>
</dbReference>
<reference evidence="3 4" key="1">
    <citation type="submission" date="2016-12" db="EMBL/GenBank/DDBJ databases">
        <authorList>
            <person name="Song W.-J."/>
            <person name="Kurnit D.M."/>
        </authorList>
    </citation>
    <scope>NUCLEOTIDE SEQUENCE [LARGE SCALE GENOMIC DNA]</scope>
    <source>
        <strain evidence="3 4">DSM 18488</strain>
    </source>
</reference>
<evidence type="ECO:0000313" key="3">
    <source>
        <dbReference type="EMBL" id="SHO51598.1"/>
    </source>
</evidence>
<dbReference type="PANTHER" id="PTHR34047">
    <property type="entry name" value="NUCLEAR INTRON MATURASE 1, MITOCHONDRIAL-RELATED"/>
    <property type="match status" value="1"/>
</dbReference>
<dbReference type="InterPro" id="IPR013597">
    <property type="entry name" value="Mat_intron_G2"/>
</dbReference>
<accession>A0A1M7YGE5</accession>
<dbReference type="InterPro" id="IPR043502">
    <property type="entry name" value="DNA/RNA_pol_sf"/>
</dbReference>
<dbReference type="InterPro" id="IPR030931">
    <property type="entry name" value="Group_II_RT_mat"/>
</dbReference>
<dbReference type="Pfam" id="PF00078">
    <property type="entry name" value="RVT_1"/>
    <property type="match status" value="1"/>
</dbReference>
<proteinExistence type="inferred from homology"/>
<dbReference type="InterPro" id="IPR043128">
    <property type="entry name" value="Rev_trsase/Diguanyl_cyclase"/>
</dbReference>
<organism evidence="3 4">
    <name type="scientific">Desulfopila aestuarii DSM 18488</name>
    <dbReference type="NCBI Taxonomy" id="1121416"/>
    <lineage>
        <taxon>Bacteria</taxon>
        <taxon>Pseudomonadati</taxon>
        <taxon>Thermodesulfobacteriota</taxon>
        <taxon>Desulfobulbia</taxon>
        <taxon>Desulfobulbales</taxon>
        <taxon>Desulfocapsaceae</taxon>
        <taxon>Desulfopila</taxon>
    </lineage>
</organism>
<evidence type="ECO:0000259" key="2">
    <source>
        <dbReference type="PROSITE" id="PS50878"/>
    </source>
</evidence>
<dbReference type="AlphaFoldDB" id="A0A1M7YGE5"/>
<keyword evidence="3" id="KW-0548">Nucleotidyltransferase</keyword>
<dbReference type="GO" id="GO:0003964">
    <property type="term" value="F:RNA-directed DNA polymerase activity"/>
    <property type="evidence" value="ECO:0007669"/>
    <property type="project" value="UniProtKB-KW"/>
</dbReference>
<dbReference type="PROSITE" id="PS50878">
    <property type="entry name" value="RT_POL"/>
    <property type="match status" value="1"/>
</dbReference>
<dbReference type="InterPro" id="IPR000477">
    <property type="entry name" value="RT_dom"/>
</dbReference>
<gene>
    <name evidence="3" type="ORF">SAMN02745220_04087</name>
</gene>
<evidence type="ECO:0000256" key="1">
    <source>
        <dbReference type="ARBA" id="ARBA00034120"/>
    </source>
</evidence>